<feature type="transmembrane region" description="Helical" evidence="1">
    <location>
        <begin position="41"/>
        <end position="60"/>
    </location>
</feature>
<organism evidence="2 3">
    <name type="scientific">Paenibacillus agilis</name>
    <dbReference type="NCBI Taxonomy" id="3020863"/>
    <lineage>
        <taxon>Bacteria</taxon>
        <taxon>Bacillati</taxon>
        <taxon>Bacillota</taxon>
        <taxon>Bacilli</taxon>
        <taxon>Bacillales</taxon>
        <taxon>Paenibacillaceae</taxon>
        <taxon>Paenibacillus</taxon>
    </lineage>
</organism>
<name>A0A559IXC4_9BACL</name>
<gene>
    <name evidence="2" type="ORF">FPZ44_03935</name>
</gene>
<accession>A0A559IXC4</accession>
<reference evidence="2 3" key="1">
    <citation type="submission" date="2019-07" db="EMBL/GenBank/DDBJ databases">
        <authorList>
            <person name="Kim J."/>
        </authorList>
    </citation>
    <scope>NUCLEOTIDE SEQUENCE [LARGE SCALE GENOMIC DNA]</scope>
    <source>
        <strain evidence="2 3">N4</strain>
    </source>
</reference>
<proteinExistence type="predicted"/>
<keyword evidence="1" id="KW-0812">Transmembrane</keyword>
<dbReference type="EMBL" id="VNJK01000001">
    <property type="protein sequence ID" value="TVX92287.1"/>
    <property type="molecule type" value="Genomic_DNA"/>
</dbReference>
<dbReference type="OrthoDB" id="2598247at2"/>
<evidence type="ECO:0000313" key="3">
    <source>
        <dbReference type="Proteomes" id="UP000318102"/>
    </source>
</evidence>
<protein>
    <submittedName>
        <fullName evidence="2">Uncharacterized protein</fullName>
    </submittedName>
</protein>
<sequence length="166" mass="18961">MITIVYNRMTVMRKMMISLLCIMGSIGLAYAAVVKIPDIMWKLGSAALAVMGIVYFGRLFSVTLRAMVRKQSELFVYDESGIYKENGDLVPWPNIEHFTVVYTRIGILFQPIFTHYVFKLKNGEQVVWHTYDLLTDEEAKQWARVLQEAVAARGSLNRRTGSNMSV</sequence>
<evidence type="ECO:0000256" key="1">
    <source>
        <dbReference type="SAM" id="Phobius"/>
    </source>
</evidence>
<dbReference type="RefSeq" id="WP_144987603.1">
    <property type="nucleotide sequence ID" value="NZ_VNJK01000001.1"/>
</dbReference>
<keyword evidence="1" id="KW-1133">Transmembrane helix</keyword>
<comment type="caution">
    <text evidence="2">The sequence shown here is derived from an EMBL/GenBank/DDBJ whole genome shotgun (WGS) entry which is preliminary data.</text>
</comment>
<keyword evidence="3" id="KW-1185">Reference proteome</keyword>
<dbReference type="AlphaFoldDB" id="A0A559IXC4"/>
<keyword evidence="1" id="KW-0472">Membrane</keyword>
<evidence type="ECO:0000313" key="2">
    <source>
        <dbReference type="EMBL" id="TVX92287.1"/>
    </source>
</evidence>
<dbReference type="Proteomes" id="UP000318102">
    <property type="component" value="Unassembled WGS sequence"/>
</dbReference>